<proteinExistence type="predicted"/>
<protein>
    <submittedName>
        <fullName evidence="1">Uncharacterized protein</fullName>
    </submittedName>
</protein>
<sequence length="1378" mass="158880">MSEFAQKTKKTSDLSHKTYSSGYLFQERKKIDPKDPPPIYIFVDCNFDRGLDNDISFTFYYDKGYYHDEDIQRPCVLKLNWDNPFIEYELQLPNSIFEKLKDRLNTHFNGISFIHTSSSVVSIPYNNNEAGGYDAFNKETVFSQTQNSKGHYISHSKYVVKSLEDLSAELKIQSKFSMQLDQHYKKYQNTQPKNLNYEELVKKMYSELSLKYRTTKYIQAKTDLMSSSIGPQALFSIVKDSIMPHHTILDLYQVFSGPDEDEFFDVLAKINNHPPSIEKLESTFKRLYPEEKGIKEWLVKELPEHRKKWLQLLPNTNKGELPLDYDHIAQNILQYYEEYQIASRYKIDPSTIKTRLDGWEAYGKMPKMPQVRKRVMKGIQTELEKLEMNAASVATLLQSEQFIEKSLMELLTEMEIADQLSYLLPNINQINWMDTVYVEDLSYSLDEILHKEKTFKKEEGINIPYANGELIRYQDTGEYAYMVSEGDTISGILKRFNIKKEDLMLSNWWDGFAENGQYLIGTDSHWLQEGDIVTLPNYFFPLNGQTFYIYDRWGEKGIKVQKQQGEYKRIPVHCNDYQELKQLIKDKIDECDDNTRTYNLTLDITLSINAQITAFIYVGITTGGNIELGSGDTRSFDVISQCFFNSSIGVGNKGLANAGVSGGGKMTFDLGHFNSLNGSYSSANHFLAFFERSLYSFMKTYELDDALEKSGLNDSYWENERNKENGVWDELAKGYTRKVRVAGHGELEAGVVGIGSAKGGREYKYAESYGMKGVTTMEDLIIDDDYDNILKQAIEEDKTITSYVEVSIGDYKLKFNFTDVLFSTNQSNLGNYMSISLTLPGDDMLDLLKVIKNDLMTFGMVKNAMPEKKGLFSESKVLQEAVNQKKMYGDVQSVRQDNIKKQKAAAKKSGEIVESLKNQGQSRKQWRPIYNKQQAALRKVRTTEIKLKRDSLKQKLTDLFKKHLKDNSIRVKENRKLITDKKTKSYTRLVANFQEIDNEYKMLYFRGIVGGSAEAKIGTKKGFAGLTGKVTGEVEVMEFLGTNTISYASIVNNGIFKEGLQRLNQSEKVYFDKFIQDALKELKSKGLEEVFSRISPQNIKRLKEYTQAISNRYERQKHLFQDKVLEDFYQGGWSEEKKQFSSLISNIMNELEGGQNYMTPINMSDFSDGQRSLLSCIKSHLMKNVESLRYQPPITSSELFQTYGSNDPRFIAIRDKILGEEKASSQWSTYKTTRGVDRFSGQKDENASEMNAIARNFGDKVKTAVIAYASALKKDKILPEQAKWSECPIDDLSPEQADLYLGKIEHIVRFLHRTENRESKNIQLTFDEDHNLSEFMKSLLMNKNIKTDEYFLSKFEQDVLYPLMLENIVYGKQVYKPY</sequence>
<dbReference type="OrthoDB" id="972396at2"/>
<gene>
    <name evidence="1" type="ORF">NH26_23170</name>
</gene>
<organism evidence="1 2">
    <name type="scientific">Flammeovirga pacifica</name>
    <dbReference type="NCBI Taxonomy" id="915059"/>
    <lineage>
        <taxon>Bacteria</taxon>
        <taxon>Pseudomonadati</taxon>
        <taxon>Bacteroidota</taxon>
        <taxon>Cytophagia</taxon>
        <taxon>Cytophagales</taxon>
        <taxon>Flammeovirgaceae</taxon>
        <taxon>Flammeovirga</taxon>
    </lineage>
</organism>
<comment type="caution">
    <text evidence="1">The sequence shown here is derived from an EMBL/GenBank/DDBJ whole genome shotgun (WGS) entry which is preliminary data.</text>
</comment>
<keyword evidence="2" id="KW-1185">Reference proteome</keyword>
<evidence type="ECO:0000313" key="2">
    <source>
        <dbReference type="Proteomes" id="UP000179797"/>
    </source>
</evidence>
<dbReference type="Proteomes" id="UP000179797">
    <property type="component" value="Unassembled WGS sequence"/>
</dbReference>
<reference evidence="1 2" key="1">
    <citation type="journal article" date="2012" name="Int. J. Syst. Evol. Microbiol.">
        <title>Flammeovirga pacifica sp. nov., isolated from deep-sea sediment.</title>
        <authorList>
            <person name="Xu H."/>
            <person name="Fu Y."/>
            <person name="Yang N."/>
            <person name="Ding Z."/>
            <person name="Lai Q."/>
            <person name="Zeng R."/>
        </authorList>
    </citation>
    <scope>NUCLEOTIDE SEQUENCE [LARGE SCALE GENOMIC DNA]</scope>
    <source>
        <strain evidence="2">DSM 24597 / LMG 26175 / WPAGA1</strain>
    </source>
</reference>
<dbReference type="RefSeq" id="WP_044216951.1">
    <property type="nucleotide sequence ID" value="NZ_JRYR02000002.1"/>
</dbReference>
<dbReference type="EMBL" id="JRYR02000002">
    <property type="protein sequence ID" value="OHX64484.1"/>
    <property type="molecule type" value="Genomic_DNA"/>
</dbReference>
<name>A0A1S1YTX0_FLAPC</name>
<dbReference type="STRING" id="915059.NH26_23170"/>
<accession>A0A1S1YTX0</accession>
<evidence type="ECO:0000313" key="1">
    <source>
        <dbReference type="EMBL" id="OHX64484.1"/>
    </source>
</evidence>